<dbReference type="AlphaFoldDB" id="A0AAI8VSA9"/>
<proteinExistence type="predicted"/>
<evidence type="ECO:0000313" key="3">
    <source>
        <dbReference type="Proteomes" id="UP001295740"/>
    </source>
</evidence>
<organism evidence="2 3">
    <name type="scientific">Anthostomella pinea</name>
    <dbReference type="NCBI Taxonomy" id="933095"/>
    <lineage>
        <taxon>Eukaryota</taxon>
        <taxon>Fungi</taxon>
        <taxon>Dikarya</taxon>
        <taxon>Ascomycota</taxon>
        <taxon>Pezizomycotina</taxon>
        <taxon>Sordariomycetes</taxon>
        <taxon>Xylariomycetidae</taxon>
        <taxon>Xylariales</taxon>
        <taxon>Xylariaceae</taxon>
        <taxon>Anthostomella</taxon>
    </lineage>
</organism>
<sequence length="226" mass="25439">MAPQTRASRRSKNSLLFGTPARDLTSSKRFMWTPAHNKMFEEHVNSRADIYSDQESLLEQLDSHGYEQIKTSAGENVKKLILKKVRSKLYNTQRNLAKPQTESTPFWAATKTVSPRKSSTAVAPMPTSSAPAEDVKEDDDDIEGICTSREWTEFHKSNVHHAAINGNLRYAIEAHIKLIRAAEEAKLAFDALGDDILDETAEEARNNIDWLSDGLADAINDHLRQY</sequence>
<dbReference type="Proteomes" id="UP001295740">
    <property type="component" value="Unassembled WGS sequence"/>
</dbReference>
<name>A0AAI8VSA9_9PEZI</name>
<feature type="region of interest" description="Disordered" evidence="1">
    <location>
        <begin position="1"/>
        <end position="20"/>
    </location>
</feature>
<gene>
    <name evidence="2" type="ORF">KHLLAP_LOCUS10217</name>
</gene>
<dbReference type="EMBL" id="CAUWAG010000013">
    <property type="protein sequence ID" value="CAJ2509749.1"/>
    <property type="molecule type" value="Genomic_DNA"/>
</dbReference>
<evidence type="ECO:0000313" key="2">
    <source>
        <dbReference type="EMBL" id="CAJ2509749.1"/>
    </source>
</evidence>
<accession>A0AAI8VSA9</accession>
<evidence type="ECO:0000256" key="1">
    <source>
        <dbReference type="SAM" id="MobiDB-lite"/>
    </source>
</evidence>
<feature type="compositionally biased region" description="Polar residues" evidence="1">
    <location>
        <begin position="115"/>
        <end position="130"/>
    </location>
</feature>
<reference evidence="2" key="1">
    <citation type="submission" date="2023-10" db="EMBL/GenBank/DDBJ databases">
        <authorList>
            <person name="Hackl T."/>
        </authorList>
    </citation>
    <scope>NUCLEOTIDE SEQUENCE</scope>
</reference>
<keyword evidence="3" id="KW-1185">Reference proteome</keyword>
<feature type="region of interest" description="Disordered" evidence="1">
    <location>
        <begin position="115"/>
        <end position="139"/>
    </location>
</feature>
<comment type="caution">
    <text evidence="2">The sequence shown here is derived from an EMBL/GenBank/DDBJ whole genome shotgun (WGS) entry which is preliminary data.</text>
</comment>
<protein>
    <submittedName>
        <fullName evidence="2">Uu.00g056490.m01.CDS01</fullName>
    </submittedName>
</protein>